<feature type="coiled-coil region" evidence="1">
    <location>
        <begin position="82"/>
        <end position="116"/>
    </location>
</feature>
<sequence>MMLALQTELDDLGSDTECDSRCTREHGEELMLLERCEGLENERVFPKGTDSEIIIQLRTDMEGFITELSGLFRRNDELIAAKDSYLAIIRELDTQLKEYKRKYEQAKTELRSVKARSQLL</sequence>
<evidence type="ECO:0000313" key="2">
    <source>
        <dbReference type="EMBL" id="KIM81666.1"/>
    </source>
</evidence>
<name>A0A0C3FRD8_PILCF</name>
<dbReference type="OrthoDB" id="5588096at2759"/>
<accession>A0A0C3FRD8</accession>
<proteinExistence type="predicted"/>
<evidence type="ECO:0000256" key="1">
    <source>
        <dbReference type="SAM" id="Coils"/>
    </source>
</evidence>
<protein>
    <submittedName>
        <fullName evidence="2">Uncharacterized protein</fullName>
    </submittedName>
</protein>
<reference evidence="3" key="2">
    <citation type="submission" date="2015-01" db="EMBL/GenBank/DDBJ databases">
        <title>Evolutionary Origins and Diversification of the Mycorrhizal Mutualists.</title>
        <authorList>
            <consortium name="DOE Joint Genome Institute"/>
            <consortium name="Mycorrhizal Genomics Consortium"/>
            <person name="Kohler A."/>
            <person name="Kuo A."/>
            <person name="Nagy L.G."/>
            <person name="Floudas D."/>
            <person name="Copeland A."/>
            <person name="Barry K.W."/>
            <person name="Cichocki N."/>
            <person name="Veneault-Fourrey C."/>
            <person name="LaButti K."/>
            <person name="Lindquist E.A."/>
            <person name="Lipzen A."/>
            <person name="Lundell T."/>
            <person name="Morin E."/>
            <person name="Murat C."/>
            <person name="Riley R."/>
            <person name="Ohm R."/>
            <person name="Sun H."/>
            <person name="Tunlid A."/>
            <person name="Henrissat B."/>
            <person name="Grigoriev I.V."/>
            <person name="Hibbett D.S."/>
            <person name="Martin F."/>
        </authorList>
    </citation>
    <scope>NUCLEOTIDE SEQUENCE [LARGE SCALE GENOMIC DNA]</scope>
    <source>
        <strain evidence="3">F 1598</strain>
    </source>
</reference>
<organism evidence="2 3">
    <name type="scientific">Piloderma croceum (strain F 1598)</name>
    <dbReference type="NCBI Taxonomy" id="765440"/>
    <lineage>
        <taxon>Eukaryota</taxon>
        <taxon>Fungi</taxon>
        <taxon>Dikarya</taxon>
        <taxon>Basidiomycota</taxon>
        <taxon>Agaricomycotina</taxon>
        <taxon>Agaricomycetes</taxon>
        <taxon>Agaricomycetidae</taxon>
        <taxon>Atheliales</taxon>
        <taxon>Atheliaceae</taxon>
        <taxon>Piloderma</taxon>
    </lineage>
</organism>
<dbReference type="HOGENOM" id="CLU_2050495_0_0_1"/>
<gene>
    <name evidence="2" type="ORF">PILCRDRAFT_498972</name>
</gene>
<keyword evidence="1" id="KW-0175">Coiled coil</keyword>
<dbReference type="EMBL" id="KN832998">
    <property type="protein sequence ID" value="KIM81666.1"/>
    <property type="molecule type" value="Genomic_DNA"/>
</dbReference>
<dbReference type="AlphaFoldDB" id="A0A0C3FRD8"/>
<dbReference type="STRING" id="765440.A0A0C3FRD8"/>
<evidence type="ECO:0000313" key="3">
    <source>
        <dbReference type="Proteomes" id="UP000054166"/>
    </source>
</evidence>
<dbReference type="InParanoid" id="A0A0C3FRD8"/>
<dbReference type="Proteomes" id="UP000054166">
    <property type="component" value="Unassembled WGS sequence"/>
</dbReference>
<keyword evidence="3" id="KW-1185">Reference proteome</keyword>
<reference evidence="2 3" key="1">
    <citation type="submission" date="2014-04" db="EMBL/GenBank/DDBJ databases">
        <authorList>
            <consortium name="DOE Joint Genome Institute"/>
            <person name="Kuo A."/>
            <person name="Tarkka M."/>
            <person name="Buscot F."/>
            <person name="Kohler A."/>
            <person name="Nagy L.G."/>
            <person name="Floudas D."/>
            <person name="Copeland A."/>
            <person name="Barry K.W."/>
            <person name="Cichocki N."/>
            <person name="Veneault-Fourrey C."/>
            <person name="LaButti K."/>
            <person name="Lindquist E.A."/>
            <person name="Lipzen A."/>
            <person name="Lundell T."/>
            <person name="Morin E."/>
            <person name="Murat C."/>
            <person name="Sun H."/>
            <person name="Tunlid A."/>
            <person name="Henrissat B."/>
            <person name="Grigoriev I.V."/>
            <person name="Hibbett D.S."/>
            <person name="Martin F."/>
            <person name="Nordberg H.P."/>
            <person name="Cantor M.N."/>
            <person name="Hua S.X."/>
        </authorList>
    </citation>
    <scope>NUCLEOTIDE SEQUENCE [LARGE SCALE GENOMIC DNA]</scope>
    <source>
        <strain evidence="2 3">F 1598</strain>
    </source>
</reference>